<dbReference type="Proteomes" id="UP000054804">
    <property type="component" value="Unassembled WGS sequence"/>
</dbReference>
<dbReference type="AlphaFoldDB" id="A0A0W7X8S5"/>
<dbReference type="OrthoDB" id="8443433at2"/>
<gene>
    <name evidence="3" type="ORF">AT728_22215</name>
</gene>
<name>A0A0W7X8S5_9ACTN</name>
<dbReference type="STRING" id="1765722.AT728_22215"/>
<protein>
    <submittedName>
        <fullName evidence="3">Uncharacterized protein</fullName>
    </submittedName>
</protein>
<accession>A0A0W7X8S5</accession>
<dbReference type="EMBL" id="LOCL01000028">
    <property type="protein sequence ID" value="KUF19295.1"/>
    <property type="molecule type" value="Genomic_DNA"/>
</dbReference>
<evidence type="ECO:0000256" key="1">
    <source>
        <dbReference type="SAM" id="Coils"/>
    </source>
</evidence>
<evidence type="ECO:0000313" key="4">
    <source>
        <dbReference type="Proteomes" id="UP000054804"/>
    </source>
</evidence>
<feature type="coiled-coil region" evidence="1">
    <location>
        <begin position="5"/>
        <end position="44"/>
    </location>
</feature>
<reference evidence="3 4" key="1">
    <citation type="submission" date="2015-12" db="EMBL/GenBank/DDBJ databases">
        <title>Draft genome sequence of Streptomyces silvensis ATCC 53525, a producer of novel hormone antagonists.</title>
        <authorList>
            <person name="Johnston C.W."/>
            <person name="Li Y."/>
            <person name="Magarvey N.A."/>
        </authorList>
    </citation>
    <scope>NUCLEOTIDE SEQUENCE [LARGE SCALE GENOMIC DNA]</scope>
    <source>
        <strain evidence="3 4">ATCC 53525</strain>
    </source>
</reference>
<feature type="compositionally biased region" description="Acidic residues" evidence="2">
    <location>
        <begin position="51"/>
        <end position="60"/>
    </location>
</feature>
<dbReference type="RefSeq" id="WP_058846785.1">
    <property type="nucleotide sequence ID" value="NZ_LOCL01000028.1"/>
</dbReference>
<evidence type="ECO:0000313" key="3">
    <source>
        <dbReference type="EMBL" id="KUF19295.1"/>
    </source>
</evidence>
<proteinExistence type="predicted"/>
<keyword evidence="1" id="KW-0175">Coiled coil</keyword>
<comment type="caution">
    <text evidence="3">The sequence shown here is derived from an EMBL/GenBank/DDBJ whole genome shotgun (WGS) entry which is preliminary data.</text>
</comment>
<organism evidence="3 4">
    <name type="scientific">Streptomyces silvensis</name>
    <dbReference type="NCBI Taxonomy" id="1765722"/>
    <lineage>
        <taxon>Bacteria</taxon>
        <taxon>Bacillati</taxon>
        <taxon>Actinomycetota</taxon>
        <taxon>Actinomycetes</taxon>
        <taxon>Kitasatosporales</taxon>
        <taxon>Streptomycetaceae</taxon>
        <taxon>Streptomyces</taxon>
    </lineage>
</organism>
<evidence type="ECO:0000256" key="2">
    <source>
        <dbReference type="SAM" id="MobiDB-lite"/>
    </source>
</evidence>
<keyword evidence="4" id="KW-1185">Reference proteome</keyword>
<sequence>MQEHLDALEERMQQLQQAMRSAQLARDSEQVRQLRAELRRTQRAWDALFEQAEDTEETSADDGTRRTLSENKPAGQPPVVLPAREQVHQVLTLLAVPAAPKLISTVHEAFFAGALAPSRLTSLRRDEERSYRSAPGARPYYLCPALTSDLLSPARGLLTVSTWPLEQRIVGPLSARVHFLTGALNIADAADRVSGGTLPLPARHLLLHYARNIPGAQPPAPHPTEAGLPIDLTLLRRAAQDELALHATSDSTTRTQAAARARRQLDNAGLLFGGSFQSARRLRSVP</sequence>
<feature type="region of interest" description="Disordered" evidence="2">
    <location>
        <begin position="49"/>
        <end position="78"/>
    </location>
</feature>